<evidence type="ECO:0000313" key="5">
    <source>
        <dbReference type="Proteomes" id="UP000325315"/>
    </source>
</evidence>
<dbReference type="CDD" id="cd00303">
    <property type="entry name" value="retropepsin_like"/>
    <property type="match status" value="1"/>
</dbReference>
<dbReference type="SUPFAM" id="SSF56672">
    <property type="entry name" value="DNA/RNA polymerases"/>
    <property type="match status" value="1"/>
</dbReference>
<dbReference type="Pfam" id="PF08284">
    <property type="entry name" value="RVP_2"/>
    <property type="match status" value="1"/>
</dbReference>
<dbReference type="CDD" id="cd01647">
    <property type="entry name" value="RT_LTR"/>
    <property type="match status" value="1"/>
</dbReference>
<organism evidence="4 5">
    <name type="scientific">Gossypium australe</name>
    <dbReference type="NCBI Taxonomy" id="47621"/>
    <lineage>
        <taxon>Eukaryota</taxon>
        <taxon>Viridiplantae</taxon>
        <taxon>Streptophyta</taxon>
        <taxon>Embryophyta</taxon>
        <taxon>Tracheophyta</taxon>
        <taxon>Spermatophyta</taxon>
        <taxon>Magnoliopsida</taxon>
        <taxon>eudicotyledons</taxon>
        <taxon>Gunneridae</taxon>
        <taxon>Pentapetalae</taxon>
        <taxon>rosids</taxon>
        <taxon>malvids</taxon>
        <taxon>Malvales</taxon>
        <taxon>Malvaceae</taxon>
        <taxon>Malvoideae</taxon>
        <taxon>Gossypium</taxon>
    </lineage>
</organism>
<dbReference type="FunFam" id="3.30.70.270:FF:000020">
    <property type="entry name" value="Transposon Tf2-6 polyprotein-like Protein"/>
    <property type="match status" value="1"/>
</dbReference>
<dbReference type="Proteomes" id="UP000325315">
    <property type="component" value="Unassembled WGS sequence"/>
</dbReference>
<evidence type="ECO:0000259" key="3">
    <source>
        <dbReference type="Pfam" id="PF17919"/>
    </source>
</evidence>
<dbReference type="InterPro" id="IPR053134">
    <property type="entry name" value="RNA-dir_DNA_polymerase"/>
</dbReference>
<evidence type="ECO:0000313" key="4">
    <source>
        <dbReference type="EMBL" id="KAA3483696.1"/>
    </source>
</evidence>
<dbReference type="Gene3D" id="3.30.70.270">
    <property type="match status" value="1"/>
</dbReference>
<dbReference type="Gene3D" id="2.40.70.10">
    <property type="entry name" value="Acid Proteases"/>
    <property type="match status" value="1"/>
</dbReference>
<feature type="compositionally biased region" description="Gly residues" evidence="1">
    <location>
        <begin position="88"/>
        <end position="104"/>
    </location>
</feature>
<dbReference type="AlphaFoldDB" id="A0A5B6WR06"/>
<dbReference type="InterPro" id="IPR043128">
    <property type="entry name" value="Rev_trsase/Diguanyl_cyclase"/>
</dbReference>
<feature type="domain" description="Reverse transcriptase" evidence="2">
    <location>
        <begin position="373"/>
        <end position="503"/>
    </location>
</feature>
<dbReference type="EMBL" id="SMMG02000002">
    <property type="protein sequence ID" value="KAA3483696.1"/>
    <property type="molecule type" value="Genomic_DNA"/>
</dbReference>
<name>A0A5B6WR06_9ROSI</name>
<proteinExistence type="predicted"/>
<dbReference type="Pfam" id="PF00078">
    <property type="entry name" value="RVT_1"/>
    <property type="match status" value="1"/>
</dbReference>
<dbReference type="InterPro" id="IPR000477">
    <property type="entry name" value="RT_dom"/>
</dbReference>
<feature type="domain" description="Reverse transcriptase/retrotransposon-derived protein RNase H-like" evidence="3">
    <location>
        <begin position="566"/>
        <end position="612"/>
    </location>
</feature>
<dbReference type="PANTHER" id="PTHR24559:SF447">
    <property type="entry name" value="RNA-DIRECTED DNA POLYMERASE HOMOLOG"/>
    <property type="match status" value="1"/>
</dbReference>
<reference evidence="5" key="1">
    <citation type="journal article" date="2019" name="Plant Biotechnol. J.">
        <title>Genome sequencing of the Australian wild diploid species Gossypium australe highlights disease resistance and delayed gland morphogenesis.</title>
        <authorList>
            <person name="Cai Y."/>
            <person name="Cai X."/>
            <person name="Wang Q."/>
            <person name="Wang P."/>
            <person name="Zhang Y."/>
            <person name="Cai C."/>
            <person name="Xu Y."/>
            <person name="Wang K."/>
            <person name="Zhou Z."/>
            <person name="Wang C."/>
            <person name="Geng S."/>
            <person name="Li B."/>
            <person name="Dong Q."/>
            <person name="Hou Y."/>
            <person name="Wang H."/>
            <person name="Ai P."/>
            <person name="Liu Z."/>
            <person name="Yi F."/>
            <person name="Sun M."/>
            <person name="An G."/>
            <person name="Cheng J."/>
            <person name="Zhang Y."/>
            <person name="Shi Q."/>
            <person name="Xie Y."/>
            <person name="Shi X."/>
            <person name="Chang Y."/>
            <person name="Huang F."/>
            <person name="Chen Y."/>
            <person name="Hong S."/>
            <person name="Mi L."/>
            <person name="Sun Q."/>
            <person name="Zhang L."/>
            <person name="Zhou B."/>
            <person name="Peng R."/>
            <person name="Zhang X."/>
            <person name="Liu F."/>
        </authorList>
    </citation>
    <scope>NUCLEOTIDE SEQUENCE [LARGE SCALE GENOMIC DNA]</scope>
    <source>
        <strain evidence="5">cv. PA1801</strain>
    </source>
</reference>
<dbReference type="SUPFAM" id="SSF50630">
    <property type="entry name" value="Acid proteases"/>
    <property type="match status" value="1"/>
</dbReference>
<keyword evidence="5" id="KW-1185">Reference proteome</keyword>
<comment type="caution">
    <text evidence="4">The sequence shown here is derived from an EMBL/GenBank/DDBJ whole genome shotgun (WGS) entry which is preliminary data.</text>
</comment>
<sequence>MGARQRSVRRARVNGPVRAAAPIAVANNGIPLCARCEKRHLGECWRRMGACLGCGSMEHKIRDYSKRSDQVRAEGREGWSTTPRGRGQARGGNGAGRGYGAQGRGAGQAEARQLALAYASSRREEDDAPDVITGTFFICELPYIELIDEGSTHSYIACNRIEIVGVEFETIENEMTVLSLLGQSVKVSKLFRNVPLVVQGVTFLVDLMELPFGEFELILGMDWLTSHQATLDCAAKRMVLRTMEGDEVVVIRERRDYLSNVISALRAEKLVRKGCEAYLAYISDLESKSFTVRDLKIVKEFPDMFLEELSGLPPNREVEFGIELLPGTTPVSIAPYRMALKELVELKAQVQELLDHGFIKPSVSPWGAPVLFVKNKDGSLRVCINYRQINKLTIKNKYPLPRIDDLFDQLRGASVFLKIDLRLGYHQLRVKEANIHKIAFRTRYGHYEFLVMPFGLMNAPATFMDLMNWVLQPYLDQFVVVFTDDILVYSRTEDDHDAHLRIFPLRELELTLEKWKRCWIGNDLRRCQKFRVFLSLVGYYRRFVEGFSLIVAPLTKLLSEGVSFVWTDKQQESLEKLKKILTEAPVLIQPKHGKEFIVYSDPSHVGLGCVLM</sequence>
<dbReference type="Gene3D" id="3.10.10.10">
    <property type="entry name" value="HIV Type 1 Reverse Transcriptase, subunit A, domain 1"/>
    <property type="match status" value="1"/>
</dbReference>
<feature type="compositionally biased region" description="Basic and acidic residues" evidence="1">
    <location>
        <begin position="65"/>
        <end position="77"/>
    </location>
</feature>
<dbReference type="PANTHER" id="PTHR24559">
    <property type="entry name" value="TRANSPOSON TY3-I GAG-POL POLYPROTEIN"/>
    <property type="match status" value="1"/>
</dbReference>
<evidence type="ECO:0000259" key="2">
    <source>
        <dbReference type="Pfam" id="PF00078"/>
    </source>
</evidence>
<dbReference type="InterPro" id="IPR043502">
    <property type="entry name" value="DNA/RNA_pol_sf"/>
</dbReference>
<protein>
    <submittedName>
        <fullName evidence="4">DNA/RNA polymerases superfamily protein</fullName>
    </submittedName>
</protein>
<dbReference type="Pfam" id="PF17919">
    <property type="entry name" value="RT_RNaseH_2"/>
    <property type="match status" value="1"/>
</dbReference>
<dbReference type="InterPro" id="IPR021109">
    <property type="entry name" value="Peptidase_aspartic_dom_sf"/>
</dbReference>
<dbReference type="InterPro" id="IPR041577">
    <property type="entry name" value="RT_RNaseH_2"/>
</dbReference>
<accession>A0A5B6WR06</accession>
<gene>
    <name evidence="4" type="ORF">EPI10_005844</name>
</gene>
<evidence type="ECO:0000256" key="1">
    <source>
        <dbReference type="SAM" id="MobiDB-lite"/>
    </source>
</evidence>
<feature type="region of interest" description="Disordered" evidence="1">
    <location>
        <begin position="65"/>
        <end position="104"/>
    </location>
</feature>